<feature type="transmembrane region" description="Helical" evidence="1">
    <location>
        <begin position="70"/>
        <end position="89"/>
    </location>
</feature>
<feature type="transmembrane region" description="Helical" evidence="1">
    <location>
        <begin position="133"/>
        <end position="158"/>
    </location>
</feature>
<keyword evidence="3" id="KW-1185">Reference proteome</keyword>
<feature type="transmembrane region" description="Helical" evidence="1">
    <location>
        <begin position="101"/>
        <end position="126"/>
    </location>
</feature>
<feature type="transmembrane region" description="Helical" evidence="1">
    <location>
        <begin position="210"/>
        <end position="230"/>
    </location>
</feature>
<feature type="transmembrane region" description="Helical" evidence="1">
    <location>
        <begin position="250"/>
        <end position="271"/>
    </location>
</feature>
<feature type="transmembrane region" description="Helical" evidence="1">
    <location>
        <begin position="170"/>
        <end position="190"/>
    </location>
</feature>
<keyword evidence="1" id="KW-0812">Transmembrane</keyword>
<evidence type="ECO:0000256" key="1">
    <source>
        <dbReference type="SAM" id="Phobius"/>
    </source>
</evidence>
<dbReference type="Proteomes" id="UP001529338">
    <property type="component" value="Unassembled WGS sequence"/>
</dbReference>
<reference evidence="2 3" key="1">
    <citation type="submission" date="2023-06" db="EMBL/GenBank/DDBJ databases">
        <title>Cellulomonas sp. MW4 Whole genome sequence.</title>
        <authorList>
            <person name="Park S."/>
        </authorList>
    </citation>
    <scope>NUCLEOTIDE SEQUENCE [LARGE SCALE GENOMIC DNA]</scope>
    <source>
        <strain evidence="2 3">MW4</strain>
    </source>
</reference>
<dbReference type="EMBL" id="JAUCGQ010000001">
    <property type="protein sequence ID" value="MDM7853366.1"/>
    <property type="molecule type" value="Genomic_DNA"/>
</dbReference>
<protein>
    <submittedName>
        <fullName evidence="2">Uncharacterized protein</fullName>
    </submittedName>
</protein>
<gene>
    <name evidence="2" type="ORF">QRT04_00330</name>
</gene>
<keyword evidence="1" id="KW-1133">Transmembrane helix</keyword>
<accession>A0ABT7SB62</accession>
<proteinExistence type="predicted"/>
<organism evidence="2 3">
    <name type="scientific">Cellulomonas alba</name>
    <dbReference type="NCBI Taxonomy" id="3053467"/>
    <lineage>
        <taxon>Bacteria</taxon>
        <taxon>Bacillati</taxon>
        <taxon>Actinomycetota</taxon>
        <taxon>Actinomycetes</taxon>
        <taxon>Micrococcales</taxon>
        <taxon>Cellulomonadaceae</taxon>
        <taxon>Cellulomonas</taxon>
    </lineage>
</organism>
<sequence length="280" mass="29103">MSQDPRLVRVLVGCYPARWRRVHGDEYSQLLCDLQVHRHPALVLDSLRGAARARLVPGGLTMSTRSPMTVAVWAAALFTVAGLGFQKLSEELLTVANGIRTLLAIAAAVALLALVVAAVPTAVALVRGRDHRAWWYVAVPFVACAAWLVLVQVALAVADGHGVHATQTRLAAAAVALGGLGAVAATAWAASTVLRRVPAEQPPGLRRTALAVLAVGMGATTVLAVLWGLLVHAHDPSAFTGDQGLVATPFVPSWLGTVALMAGAAVLAGVASRRQSATER</sequence>
<evidence type="ECO:0000313" key="3">
    <source>
        <dbReference type="Proteomes" id="UP001529338"/>
    </source>
</evidence>
<comment type="caution">
    <text evidence="2">The sequence shown here is derived from an EMBL/GenBank/DDBJ whole genome shotgun (WGS) entry which is preliminary data.</text>
</comment>
<dbReference type="RefSeq" id="WP_289452891.1">
    <property type="nucleotide sequence ID" value="NZ_JAUCGQ010000001.1"/>
</dbReference>
<name>A0ABT7SB62_9CELL</name>
<keyword evidence="1" id="KW-0472">Membrane</keyword>
<evidence type="ECO:0000313" key="2">
    <source>
        <dbReference type="EMBL" id="MDM7853366.1"/>
    </source>
</evidence>